<dbReference type="Pfam" id="PF00078">
    <property type="entry name" value="RVT_1"/>
    <property type="match status" value="1"/>
</dbReference>
<dbReference type="PROSITE" id="PS50878">
    <property type="entry name" value="RT_POL"/>
    <property type="match status" value="1"/>
</dbReference>
<dbReference type="PANTHER" id="PTHR21301">
    <property type="entry name" value="REVERSE TRANSCRIPTASE"/>
    <property type="match status" value="1"/>
</dbReference>
<dbReference type="PANTHER" id="PTHR21301:SF10">
    <property type="entry name" value="REVERSE TRANSCRIPTASE DOMAIN-CONTAINING PROTEIN"/>
    <property type="match status" value="1"/>
</dbReference>
<evidence type="ECO:0000313" key="3">
    <source>
        <dbReference type="Proteomes" id="UP000594262"/>
    </source>
</evidence>
<dbReference type="EnsemblMetazoa" id="CLYHEMT023209.1">
    <property type="protein sequence ID" value="CLYHEMP023209.1"/>
    <property type="gene ID" value="CLYHEMG023209"/>
</dbReference>
<dbReference type="Proteomes" id="UP000594262">
    <property type="component" value="Unplaced"/>
</dbReference>
<name>A0A7M5XHN7_9CNID</name>
<organism evidence="2 3">
    <name type="scientific">Clytia hemisphaerica</name>
    <dbReference type="NCBI Taxonomy" id="252671"/>
    <lineage>
        <taxon>Eukaryota</taxon>
        <taxon>Metazoa</taxon>
        <taxon>Cnidaria</taxon>
        <taxon>Hydrozoa</taxon>
        <taxon>Hydroidolina</taxon>
        <taxon>Leptothecata</taxon>
        <taxon>Obeliida</taxon>
        <taxon>Clytiidae</taxon>
        <taxon>Clytia</taxon>
    </lineage>
</organism>
<keyword evidence="3" id="KW-1185">Reference proteome</keyword>
<dbReference type="Pfam" id="PF26215">
    <property type="entry name" value="HTH_animal"/>
    <property type="match status" value="1"/>
</dbReference>
<dbReference type="AlphaFoldDB" id="A0A7M5XHN7"/>
<dbReference type="InterPro" id="IPR058912">
    <property type="entry name" value="HTH_animal"/>
</dbReference>
<accession>A0A7M5XHN7</accession>
<dbReference type="InterPro" id="IPR000477">
    <property type="entry name" value="RT_dom"/>
</dbReference>
<protein>
    <recommendedName>
        <fullName evidence="1">Reverse transcriptase domain-containing protein</fullName>
    </recommendedName>
</protein>
<evidence type="ECO:0000313" key="2">
    <source>
        <dbReference type="EnsemblMetazoa" id="CLYHEMP023209.1"/>
    </source>
</evidence>
<feature type="domain" description="Reverse transcriptase" evidence="1">
    <location>
        <begin position="215"/>
        <end position="466"/>
    </location>
</feature>
<reference evidence="2" key="1">
    <citation type="submission" date="2021-01" db="UniProtKB">
        <authorList>
            <consortium name="EnsemblMetazoa"/>
        </authorList>
    </citation>
    <scope>IDENTIFICATION</scope>
</reference>
<evidence type="ECO:0000259" key="1">
    <source>
        <dbReference type="PROSITE" id="PS50878"/>
    </source>
</evidence>
<sequence>MSEIPNKTNKTINNNNNPSNNLIINLSKIKLNRTEKNILNKGLSFIPTPTTKHLAKEIEIALDKYKNRLYRIYYFSQKNKQSKHSKPLHRTTNWQAPTPDNKNLSLYITKTIEELTLLYNKIIKGKPSGTRNVTDKELKTLMRLSRNKTIVIKKADKGNSIVILNRDDYENKVMEHLNDTKSYEIIKETNVVKDLQTNIETFLETIFLHYHINQNTYKYLTPQQNPRTSLFYILPKIHKPLIPGRPIVSSVNSVTENMSEFLTKCFQPLVYKLDSHIKDTKAFLKYILRQKNSNQTKYFVTIDVKSLYTNISHEEGIQACLHFIEKYRNELPSFTPNNTIIKTMLYFVLENNYFQFKDFLYKQLYGTSMGTKMAPPFANLFLGKFEHDFIKNKNNTQNILFYKRFLDDIFILWGGSLRSLKIFLEYINNVHPTIKFTWDYSKKKINFLDTTIYKDKKTNSFKSKLYKKSTHANSLLHYSSYHPSHTKENIIYTQARRYRTLITDNRILKNELKSLKINLTERGFPLPIIKRNIRKITNLTQKQCLYGSRKKLKNTIIAKQRKPLYGLQKNSRNRTTQKQKQNLPFIIKYYEQLTTLQKVINKHWYIIRNDSLLNKLYPSKPFVVYKRQRNLKDILIRTRHVDNGK</sequence>
<proteinExistence type="predicted"/>
<dbReference type="OrthoDB" id="5980831at2759"/>